<dbReference type="Proteomes" id="UP000193560">
    <property type="component" value="Unassembled WGS sequence"/>
</dbReference>
<feature type="region of interest" description="Disordered" evidence="1">
    <location>
        <begin position="352"/>
        <end position="530"/>
    </location>
</feature>
<gene>
    <name evidence="3" type="ORF">BCR42DRAFT_401739</name>
</gene>
<feature type="compositionally biased region" description="Polar residues" evidence="1">
    <location>
        <begin position="382"/>
        <end position="394"/>
    </location>
</feature>
<dbReference type="EMBL" id="MCGE01000001">
    <property type="protein sequence ID" value="ORZ26172.1"/>
    <property type="molecule type" value="Genomic_DNA"/>
</dbReference>
<reference evidence="3 4" key="1">
    <citation type="submission" date="2016-07" db="EMBL/GenBank/DDBJ databases">
        <title>Pervasive Adenine N6-methylation of Active Genes in Fungi.</title>
        <authorList>
            <consortium name="DOE Joint Genome Institute"/>
            <person name="Mondo S.J."/>
            <person name="Dannebaum R.O."/>
            <person name="Kuo R.C."/>
            <person name="Labutti K."/>
            <person name="Haridas S."/>
            <person name="Kuo A."/>
            <person name="Salamov A."/>
            <person name="Ahrendt S.R."/>
            <person name="Lipzen A."/>
            <person name="Sullivan W."/>
            <person name="Andreopoulos W.B."/>
            <person name="Clum A."/>
            <person name="Lindquist E."/>
            <person name="Daum C."/>
            <person name="Ramamoorthy G.K."/>
            <person name="Gryganskyi A."/>
            <person name="Culley D."/>
            <person name="Magnuson J.K."/>
            <person name="James T.Y."/>
            <person name="O'Malley M.A."/>
            <person name="Stajich J.E."/>
            <person name="Spatafora J.W."/>
            <person name="Visel A."/>
            <person name="Grigoriev I.V."/>
        </authorList>
    </citation>
    <scope>NUCLEOTIDE SEQUENCE [LARGE SCALE GENOMIC DNA]</scope>
    <source>
        <strain evidence="3 4">NRRL 1336</strain>
    </source>
</reference>
<evidence type="ECO:0000256" key="1">
    <source>
        <dbReference type="SAM" id="MobiDB-lite"/>
    </source>
</evidence>
<dbReference type="STRING" id="90262.A0A1X2J2W2"/>
<name>A0A1X2J2W2_9FUNG</name>
<organism evidence="3 4">
    <name type="scientific">Absidia repens</name>
    <dbReference type="NCBI Taxonomy" id="90262"/>
    <lineage>
        <taxon>Eukaryota</taxon>
        <taxon>Fungi</taxon>
        <taxon>Fungi incertae sedis</taxon>
        <taxon>Mucoromycota</taxon>
        <taxon>Mucoromycotina</taxon>
        <taxon>Mucoromycetes</taxon>
        <taxon>Mucorales</taxon>
        <taxon>Cunninghamellaceae</taxon>
        <taxon>Absidia</taxon>
    </lineage>
</organism>
<feature type="compositionally biased region" description="Low complexity" evidence="1">
    <location>
        <begin position="403"/>
        <end position="420"/>
    </location>
</feature>
<sequence>MAFYTTPSVDNTSTINDSLTANHHIQPEKRPTLMDNDYPLPTKRKRVSMTFTEPNTMNNLMPSSCSLQTYVNESTTTPIIDQTSAKSHTAATATTLLLQPQVETLPATPSNILQQQVPLVTEEIAESSQEQKPSAISSPSPVRASQPPPTVDETAPSANVNISSDQDSLPVTAPGQEALPEGRSKRIRKPVEYNVKLWETFKQVTPRARSVRMAPRWYTQSYLMFLALREHPGHCLSRSDLINAALALDKKISKERNLPRVFRSKTPMNSASAILTTNADRYYISYKPEGSRSLWFRLAYTPGNFDHAYGEYRKWMDKLINHDWLYCFGVPLENSTPMTLADAANIVAASSTSNSSSLHTVFQPMDDNDNKNDSSKMMIKADTSNTTAMNNSDNPTHESPKENSNATTTTTVDNDNQANAPPKENSNGLRTIDNDNLENGSTKENSNNMATTHNCDSTHESPKESGNVTTTTVDDNHTREAPKENSNVTTTADDDSKANGSLEENSNSTITTAATDDDTKPTDAPSTNTKLDQVQHQPMYQLDQLDLDNVPKKWQDIVKVDTSTIPNSGQGLFAVRELPYNTPLGFYFGVPMTEYEFDSIKENVGRASEYSIKYRKTILDATDDQGEPYTLKNASNSDKGNDINDEQQSQLLCPFHYMNEAKDEAMANILFVEGVVVNQVICWSKRLILPGEELLVWYGTDVNRYWKDNLDQQTTS</sequence>
<feature type="compositionally biased region" description="Polar residues" evidence="1">
    <location>
        <begin position="498"/>
        <end position="507"/>
    </location>
</feature>
<feature type="region of interest" description="Disordered" evidence="1">
    <location>
        <begin position="123"/>
        <end position="185"/>
    </location>
</feature>
<evidence type="ECO:0000259" key="2">
    <source>
        <dbReference type="PROSITE" id="PS50280"/>
    </source>
</evidence>
<proteinExistence type="predicted"/>
<dbReference type="SUPFAM" id="SSF82199">
    <property type="entry name" value="SET domain"/>
    <property type="match status" value="1"/>
</dbReference>
<feature type="compositionally biased region" description="Polar residues" evidence="1">
    <location>
        <begin position="126"/>
        <end position="140"/>
    </location>
</feature>
<dbReference type="PROSITE" id="PS50280">
    <property type="entry name" value="SET"/>
    <property type="match status" value="1"/>
</dbReference>
<feature type="compositionally biased region" description="Basic and acidic residues" evidence="1">
    <location>
        <begin position="474"/>
        <end position="483"/>
    </location>
</feature>
<dbReference type="AlphaFoldDB" id="A0A1X2J2W2"/>
<feature type="domain" description="SET" evidence="2">
    <location>
        <begin position="558"/>
        <end position="699"/>
    </location>
</feature>
<evidence type="ECO:0000313" key="3">
    <source>
        <dbReference type="EMBL" id="ORZ26172.1"/>
    </source>
</evidence>
<dbReference type="InterPro" id="IPR001214">
    <property type="entry name" value="SET_dom"/>
</dbReference>
<accession>A0A1X2J2W2</accession>
<comment type="caution">
    <text evidence="3">The sequence shown here is derived from an EMBL/GenBank/DDBJ whole genome shotgun (WGS) entry which is preliminary data.</text>
</comment>
<dbReference type="OrthoDB" id="5560686at2759"/>
<feature type="compositionally biased region" description="Polar residues" evidence="1">
    <location>
        <begin position="437"/>
        <end position="455"/>
    </location>
</feature>
<keyword evidence="4" id="KW-1185">Reference proteome</keyword>
<feature type="compositionally biased region" description="Polar residues" evidence="1">
    <location>
        <begin position="156"/>
        <end position="169"/>
    </location>
</feature>
<protein>
    <recommendedName>
        <fullName evidence="2">SET domain-containing protein</fullName>
    </recommendedName>
</protein>
<evidence type="ECO:0000313" key="4">
    <source>
        <dbReference type="Proteomes" id="UP000193560"/>
    </source>
</evidence>
<dbReference type="Gene3D" id="2.170.270.10">
    <property type="entry name" value="SET domain"/>
    <property type="match status" value="1"/>
</dbReference>
<dbReference type="InterPro" id="IPR046341">
    <property type="entry name" value="SET_dom_sf"/>
</dbReference>